<evidence type="ECO:0000313" key="2">
    <source>
        <dbReference type="EMBL" id="GFH14771.1"/>
    </source>
</evidence>
<protein>
    <submittedName>
        <fullName evidence="2">Uncharacterized protein</fullName>
    </submittedName>
</protein>
<sequence length="204" mass="22492">MLRFQRHTSYLDAIPSEGGRVTGADTLMDNWVEDRHDAGHIPGWHPKELRLNRLWDTEHTANFVNTHDTAYAARMRSANGVARPPAEPGRSSSSLVTASTHGTLLYGKQGFGDQAQQDHTSPPKRPPDKWTEKAFADLHKSQLWTDTWRSIYTRDYGVGEPPATFDSLRGRGPVTGTVPRSSTAASITSRSAVQTSPRPATSKS</sequence>
<accession>A0A699YYN4</accession>
<name>A0A699YYN4_HAELA</name>
<dbReference type="AlphaFoldDB" id="A0A699YYN4"/>
<evidence type="ECO:0000256" key="1">
    <source>
        <dbReference type="SAM" id="MobiDB-lite"/>
    </source>
</evidence>
<reference evidence="2 3" key="1">
    <citation type="submission" date="2020-02" db="EMBL/GenBank/DDBJ databases">
        <title>Draft genome sequence of Haematococcus lacustris strain NIES-144.</title>
        <authorList>
            <person name="Morimoto D."/>
            <person name="Nakagawa S."/>
            <person name="Yoshida T."/>
            <person name="Sawayama S."/>
        </authorList>
    </citation>
    <scope>NUCLEOTIDE SEQUENCE [LARGE SCALE GENOMIC DNA]</scope>
    <source>
        <strain evidence="2 3">NIES-144</strain>
    </source>
</reference>
<evidence type="ECO:0000313" key="3">
    <source>
        <dbReference type="Proteomes" id="UP000485058"/>
    </source>
</evidence>
<gene>
    <name evidence="2" type="ORF">HaLaN_10885</name>
</gene>
<keyword evidence="3" id="KW-1185">Reference proteome</keyword>
<dbReference type="Proteomes" id="UP000485058">
    <property type="component" value="Unassembled WGS sequence"/>
</dbReference>
<proteinExistence type="predicted"/>
<feature type="region of interest" description="Disordered" evidence="1">
    <location>
        <begin position="105"/>
        <end position="130"/>
    </location>
</feature>
<organism evidence="2 3">
    <name type="scientific">Haematococcus lacustris</name>
    <name type="common">Green alga</name>
    <name type="synonym">Haematococcus pluvialis</name>
    <dbReference type="NCBI Taxonomy" id="44745"/>
    <lineage>
        <taxon>Eukaryota</taxon>
        <taxon>Viridiplantae</taxon>
        <taxon>Chlorophyta</taxon>
        <taxon>core chlorophytes</taxon>
        <taxon>Chlorophyceae</taxon>
        <taxon>CS clade</taxon>
        <taxon>Chlamydomonadales</taxon>
        <taxon>Haematococcaceae</taxon>
        <taxon>Haematococcus</taxon>
    </lineage>
</organism>
<comment type="caution">
    <text evidence="2">The sequence shown here is derived from an EMBL/GenBank/DDBJ whole genome shotgun (WGS) entry which is preliminary data.</text>
</comment>
<feature type="compositionally biased region" description="Low complexity" evidence="1">
    <location>
        <begin position="180"/>
        <end position="192"/>
    </location>
</feature>
<feature type="region of interest" description="Disordered" evidence="1">
    <location>
        <begin position="159"/>
        <end position="204"/>
    </location>
</feature>
<dbReference type="EMBL" id="BLLF01000764">
    <property type="protein sequence ID" value="GFH14771.1"/>
    <property type="molecule type" value="Genomic_DNA"/>
</dbReference>
<feature type="compositionally biased region" description="Polar residues" evidence="1">
    <location>
        <begin position="193"/>
        <end position="204"/>
    </location>
</feature>
<feature type="non-terminal residue" evidence="2">
    <location>
        <position position="1"/>
    </location>
</feature>